<dbReference type="Gene3D" id="3.40.50.720">
    <property type="entry name" value="NAD(P)-binding Rossmann-like Domain"/>
    <property type="match status" value="1"/>
</dbReference>
<evidence type="ECO:0000256" key="1">
    <source>
        <dbReference type="ARBA" id="ARBA00006484"/>
    </source>
</evidence>
<dbReference type="Proteomes" id="UP000256763">
    <property type="component" value="Unassembled WGS sequence"/>
</dbReference>
<dbReference type="PANTHER" id="PTHR43115:SF4">
    <property type="entry name" value="DEHYDROGENASE_REDUCTASE SDR FAMILY MEMBER 11"/>
    <property type="match status" value="1"/>
</dbReference>
<dbReference type="EMBL" id="NFZW01000015">
    <property type="protein sequence ID" value="RFA34601.1"/>
    <property type="molecule type" value="Genomic_DNA"/>
</dbReference>
<dbReference type="GO" id="GO:0016491">
    <property type="term" value="F:oxidoreductase activity"/>
    <property type="evidence" value="ECO:0007669"/>
    <property type="project" value="UniProtKB-KW"/>
</dbReference>
<proteinExistence type="inferred from homology"/>
<dbReference type="Pfam" id="PF00106">
    <property type="entry name" value="adh_short"/>
    <property type="match status" value="1"/>
</dbReference>
<dbReference type="OrthoDB" id="9804774at2"/>
<dbReference type="InterPro" id="IPR036291">
    <property type="entry name" value="NAD(P)-bd_dom_sf"/>
</dbReference>
<feature type="domain" description="Ketoreductase" evidence="3">
    <location>
        <begin position="7"/>
        <end position="182"/>
    </location>
</feature>
<dbReference type="RefSeq" id="WP_116302797.1">
    <property type="nucleotide sequence ID" value="NZ_NFZV01000014.1"/>
</dbReference>
<accession>A0A3E0WR22</accession>
<dbReference type="AlphaFoldDB" id="A0A3E0WR22"/>
<protein>
    <recommendedName>
        <fullName evidence="3">Ketoreductase domain-containing protein</fullName>
    </recommendedName>
</protein>
<evidence type="ECO:0000313" key="4">
    <source>
        <dbReference type="EMBL" id="RFA34601.1"/>
    </source>
</evidence>
<evidence type="ECO:0000259" key="3">
    <source>
        <dbReference type="SMART" id="SM00822"/>
    </source>
</evidence>
<sequence>MSDSPKKVGLVFGGSSGIGRAIAQRMASEGFAVVVASRRGAAPRGIAPIRCDVRCADDVAAAFEAASMERACVDWVVNAAGVGFYAPFRHGFEQQWQAILDTNVQGLLNIVAALTSPSNKTGHYVHIGSLAGSRPSRTPGNEVYGAAKAAGANILARLRERLREAGDFTKITLVTPGYVGDTEFVRNFFNHATEYSQPLLDSFEPLIPDQVAEIVRYALAAPGNVELSEIVVRPTRQPD</sequence>
<comment type="caution">
    <text evidence="4">The sequence shown here is derived from an EMBL/GenBank/DDBJ whole genome shotgun (WGS) entry which is preliminary data.</text>
</comment>
<evidence type="ECO:0000313" key="5">
    <source>
        <dbReference type="Proteomes" id="UP000256763"/>
    </source>
</evidence>
<comment type="similarity">
    <text evidence="1">Belongs to the short-chain dehydrogenases/reductases (SDR) family.</text>
</comment>
<dbReference type="SUPFAM" id="SSF51735">
    <property type="entry name" value="NAD(P)-binding Rossmann-fold domains"/>
    <property type="match status" value="1"/>
</dbReference>
<dbReference type="PRINTS" id="PR00081">
    <property type="entry name" value="GDHRDH"/>
</dbReference>
<name>A0A3E0WR22_9GAMM</name>
<organism evidence="4 5">
    <name type="scientific">Alkalilimnicola ehrlichii</name>
    <dbReference type="NCBI Taxonomy" id="351052"/>
    <lineage>
        <taxon>Bacteria</taxon>
        <taxon>Pseudomonadati</taxon>
        <taxon>Pseudomonadota</taxon>
        <taxon>Gammaproteobacteria</taxon>
        <taxon>Chromatiales</taxon>
        <taxon>Ectothiorhodospiraceae</taxon>
        <taxon>Alkalilimnicola</taxon>
    </lineage>
</organism>
<dbReference type="SMART" id="SM00822">
    <property type="entry name" value="PKS_KR"/>
    <property type="match status" value="1"/>
</dbReference>
<dbReference type="InterPro" id="IPR057326">
    <property type="entry name" value="KR_dom"/>
</dbReference>
<gene>
    <name evidence="4" type="ORF">CAL65_14645</name>
</gene>
<keyword evidence="2" id="KW-0560">Oxidoreductase</keyword>
<keyword evidence="5" id="KW-1185">Reference proteome</keyword>
<reference evidence="5" key="1">
    <citation type="submission" date="2017-05" db="EMBL/GenBank/DDBJ databases">
        <authorList>
            <person name="Sharma S."/>
            <person name="Sidhu C."/>
            <person name="Pinnaka A.K."/>
        </authorList>
    </citation>
    <scope>NUCLEOTIDE SEQUENCE [LARGE SCALE GENOMIC DNA]</scope>
    <source>
        <strain evidence="5">AK93</strain>
    </source>
</reference>
<evidence type="ECO:0000256" key="2">
    <source>
        <dbReference type="ARBA" id="ARBA00023002"/>
    </source>
</evidence>
<dbReference type="PANTHER" id="PTHR43115">
    <property type="entry name" value="DEHYDROGENASE/REDUCTASE SDR FAMILY MEMBER 11"/>
    <property type="match status" value="1"/>
</dbReference>
<dbReference type="InterPro" id="IPR002347">
    <property type="entry name" value="SDR_fam"/>
</dbReference>